<reference evidence="1 2" key="1">
    <citation type="submission" date="2021-01" db="EMBL/GenBank/DDBJ databases">
        <title>Whole genome shotgun sequence of Planobispora longispora NBRC 13918.</title>
        <authorList>
            <person name="Komaki H."/>
            <person name="Tamura T."/>
        </authorList>
    </citation>
    <scope>NUCLEOTIDE SEQUENCE [LARGE SCALE GENOMIC DNA]</scope>
    <source>
        <strain evidence="1 2">NBRC 13918</strain>
    </source>
</reference>
<name>A0A8J3RUA1_9ACTN</name>
<dbReference type="AlphaFoldDB" id="A0A8J3RUA1"/>
<proteinExistence type="predicted"/>
<dbReference type="Proteomes" id="UP000616724">
    <property type="component" value="Unassembled WGS sequence"/>
</dbReference>
<evidence type="ECO:0000313" key="2">
    <source>
        <dbReference type="Proteomes" id="UP000616724"/>
    </source>
</evidence>
<sequence>MRPSRGSTCPRGECRCGVPAYLRILPVDIVKIDRHILFEESDVRARTKALGMPAEPRRRASQEH</sequence>
<evidence type="ECO:0000313" key="1">
    <source>
        <dbReference type="EMBL" id="GIH80845.1"/>
    </source>
</evidence>
<protein>
    <submittedName>
        <fullName evidence="1">Uncharacterized protein</fullName>
    </submittedName>
</protein>
<keyword evidence="2" id="KW-1185">Reference proteome</keyword>
<comment type="caution">
    <text evidence="1">The sequence shown here is derived from an EMBL/GenBank/DDBJ whole genome shotgun (WGS) entry which is preliminary data.</text>
</comment>
<accession>A0A8J3RUA1</accession>
<dbReference type="EMBL" id="BOOH01000065">
    <property type="protein sequence ID" value="GIH80845.1"/>
    <property type="molecule type" value="Genomic_DNA"/>
</dbReference>
<gene>
    <name evidence="1" type="ORF">Plo01_72740</name>
</gene>
<organism evidence="1 2">
    <name type="scientific">Planobispora longispora</name>
    <dbReference type="NCBI Taxonomy" id="28887"/>
    <lineage>
        <taxon>Bacteria</taxon>
        <taxon>Bacillati</taxon>
        <taxon>Actinomycetota</taxon>
        <taxon>Actinomycetes</taxon>
        <taxon>Streptosporangiales</taxon>
        <taxon>Streptosporangiaceae</taxon>
        <taxon>Planobispora</taxon>
    </lineage>
</organism>